<name>A0A0A9AA97_ARUDO</name>
<dbReference type="EMBL" id="GBRH01253923">
    <property type="protein sequence ID" value="JAD43972.1"/>
    <property type="molecule type" value="Transcribed_RNA"/>
</dbReference>
<keyword evidence="1" id="KW-1133">Transmembrane helix</keyword>
<accession>A0A0A9AA97</accession>
<proteinExistence type="predicted"/>
<reference evidence="2" key="1">
    <citation type="submission" date="2014-09" db="EMBL/GenBank/DDBJ databases">
        <authorList>
            <person name="Magalhaes I.L.F."/>
            <person name="Oliveira U."/>
            <person name="Santos F.R."/>
            <person name="Vidigal T.H.D.A."/>
            <person name="Brescovit A.D."/>
            <person name="Santos A.J."/>
        </authorList>
    </citation>
    <scope>NUCLEOTIDE SEQUENCE</scope>
    <source>
        <tissue evidence="2">Shoot tissue taken approximately 20 cm above the soil surface</tissue>
    </source>
</reference>
<dbReference type="AlphaFoldDB" id="A0A0A9AA97"/>
<keyword evidence="1" id="KW-0472">Membrane</keyword>
<feature type="transmembrane region" description="Helical" evidence="1">
    <location>
        <begin position="36"/>
        <end position="57"/>
    </location>
</feature>
<protein>
    <submittedName>
        <fullName evidence="2">Uncharacterized protein</fullName>
    </submittedName>
</protein>
<keyword evidence="1" id="KW-0812">Transmembrane</keyword>
<organism evidence="2">
    <name type="scientific">Arundo donax</name>
    <name type="common">Giant reed</name>
    <name type="synonym">Donax arundinaceus</name>
    <dbReference type="NCBI Taxonomy" id="35708"/>
    <lineage>
        <taxon>Eukaryota</taxon>
        <taxon>Viridiplantae</taxon>
        <taxon>Streptophyta</taxon>
        <taxon>Embryophyta</taxon>
        <taxon>Tracheophyta</taxon>
        <taxon>Spermatophyta</taxon>
        <taxon>Magnoliopsida</taxon>
        <taxon>Liliopsida</taxon>
        <taxon>Poales</taxon>
        <taxon>Poaceae</taxon>
        <taxon>PACMAD clade</taxon>
        <taxon>Arundinoideae</taxon>
        <taxon>Arundineae</taxon>
        <taxon>Arundo</taxon>
    </lineage>
</organism>
<reference evidence="2" key="2">
    <citation type="journal article" date="2015" name="Data Brief">
        <title>Shoot transcriptome of the giant reed, Arundo donax.</title>
        <authorList>
            <person name="Barrero R.A."/>
            <person name="Guerrero F.D."/>
            <person name="Moolhuijzen P."/>
            <person name="Goolsby J.A."/>
            <person name="Tidwell J."/>
            <person name="Bellgard S.E."/>
            <person name="Bellgard M.I."/>
        </authorList>
    </citation>
    <scope>NUCLEOTIDE SEQUENCE</scope>
    <source>
        <tissue evidence="2">Shoot tissue taken approximately 20 cm above the soil surface</tissue>
    </source>
</reference>
<evidence type="ECO:0000313" key="2">
    <source>
        <dbReference type="EMBL" id="JAD43972.1"/>
    </source>
</evidence>
<sequence>MWHNTSPCIWTLALHHGEKINLDTWENTAIFQLNRYFSLTQLIAKQFLIIINLVYLFSYQNNLLTC</sequence>
<evidence type="ECO:0000256" key="1">
    <source>
        <dbReference type="SAM" id="Phobius"/>
    </source>
</evidence>